<feature type="transmembrane region" description="Helical" evidence="1">
    <location>
        <begin position="85"/>
        <end position="109"/>
    </location>
</feature>
<keyword evidence="1" id="KW-1133">Transmembrane helix</keyword>
<comment type="caution">
    <text evidence="2">The sequence shown here is derived from an EMBL/GenBank/DDBJ whole genome shotgun (WGS) entry which is preliminary data.</text>
</comment>
<dbReference type="AlphaFoldDB" id="A0A0L0BYA9"/>
<feature type="transmembrane region" description="Helical" evidence="1">
    <location>
        <begin position="130"/>
        <end position="154"/>
    </location>
</feature>
<gene>
    <name evidence="2" type="ORF">FF38_11792</name>
</gene>
<accession>A0A0L0BYA9</accession>
<evidence type="ECO:0000313" key="2">
    <source>
        <dbReference type="EMBL" id="KNC25023.1"/>
    </source>
</evidence>
<keyword evidence="1" id="KW-0812">Transmembrane</keyword>
<dbReference type="EMBL" id="JRES01001160">
    <property type="protein sequence ID" value="KNC25023.1"/>
    <property type="molecule type" value="Genomic_DNA"/>
</dbReference>
<organism evidence="2 3">
    <name type="scientific">Lucilia cuprina</name>
    <name type="common">Green bottle fly</name>
    <name type="synonym">Australian sheep blowfly</name>
    <dbReference type="NCBI Taxonomy" id="7375"/>
    <lineage>
        <taxon>Eukaryota</taxon>
        <taxon>Metazoa</taxon>
        <taxon>Ecdysozoa</taxon>
        <taxon>Arthropoda</taxon>
        <taxon>Hexapoda</taxon>
        <taxon>Insecta</taxon>
        <taxon>Pterygota</taxon>
        <taxon>Neoptera</taxon>
        <taxon>Endopterygota</taxon>
        <taxon>Diptera</taxon>
        <taxon>Brachycera</taxon>
        <taxon>Muscomorpha</taxon>
        <taxon>Oestroidea</taxon>
        <taxon>Calliphoridae</taxon>
        <taxon>Luciliinae</taxon>
        <taxon>Lucilia</taxon>
    </lineage>
</organism>
<keyword evidence="1" id="KW-0472">Membrane</keyword>
<protein>
    <submittedName>
        <fullName evidence="2">Uncharacterized protein</fullName>
    </submittedName>
</protein>
<keyword evidence="3" id="KW-1185">Reference proteome</keyword>
<name>A0A0L0BYA9_LUCCU</name>
<proteinExistence type="predicted"/>
<evidence type="ECO:0000256" key="1">
    <source>
        <dbReference type="SAM" id="Phobius"/>
    </source>
</evidence>
<feature type="transmembrane region" description="Helical" evidence="1">
    <location>
        <begin position="50"/>
        <end position="73"/>
    </location>
</feature>
<dbReference type="Proteomes" id="UP000037069">
    <property type="component" value="Unassembled WGS sequence"/>
</dbReference>
<reference evidence="2 3" key="1">
    <citation type="journal article" date="2015" name="Nat. Commun.">
        <title>Lucilia cuprina genome unlocks parasitic fly biology to underpin future interventions.</title>
        <authorList>
            <person name="Anstead C.A."/>
            <person name="Korhonen P.K."/>
            <person name="Young N.D."/>
            <person name="Hall R.S."/>
            <person name="Jex A.R."/>
            <person name="Murali S.C."/>
            <person name="Hughes D.S."/>
            <person name="Lee S.F."/>
            <person name="Perry T."/>
            <person name="Stroehlein A.J."/>
            <person name="Ansell B.R."/>
            <person name="Breugelmans B."/>
            <person name="Hofmann A."/>
            <person name="Qu J."/>
            <person name="Dugan S."/>
            <person name="Lee S.L."/>
            <person name="Chao H."/>
            <person name="Dinh H."/>
            <person name="Han Y."/>
            <person name="Doddapaneni H.V."/>
            <person name="Worley K.C."/>
            <person name="Muzny D.M."/>
            <person name="Ioannidis P."/>
            <person name="Waterhouse R.M."/>
            <person name="Zdobnov E.M."/>
            <person name="James P.J."/>
            <person name="Bagnall N.H."/>
            <person name="Kotze A.C."/>
            <person name="Gibbs R.A."/>
            <person name="Richards S."/>
            <person name="Batterham P."/>
            <person name="Gasser R.B."/>
        </authorList>
    </citation>
    <scope>NUCLEOTIDE SEQUENCE [LARGE SCALE GENOMIC DNA]</scope>
    <source>
        <strain evidence="2 3">LS</strain>
        <tissue evidence="2">Full body</tissue>
    </source>
</reference>
<sequence length="167" mass="18177">MSSKSVHSITISSFSDLTSAHPFNDVRSFSLYFSSTFPPVVLSSKRRSPFCVLLILFTSSPRLFNSGFALSLRSISAYEVSPLDVMIITSGLGFLKVFLLFFLTVCHLLSVGRSFSSVAVALTVDSVGKFGVCFFFLGARFCLFGVVVFGVSWLSSLSRLSLLVGHT</sequence>
<evidence type="ECO:0000313" key="3">
    <source>
        <dbReference type="Proteomes" id="UP000037069"/>
    </source>
</evidence>